<gene>
    <name evidence="1" type="ORF">JCM19239_551</name>
</gene>
<dbReference type="Proteomes" id="UP000029223">
    <property type="component" value="Unassembled WGS sequence"/>
</dbReference>
<dbReference type="EMBL" id="BBMS01000011">
    <property type="protein sequence ID" value="GAL25610.1"/>
    <property type="molecule type" value="Genomic_DNA"/>
</dbReference>
<dbReference type="Gene3D" id="3.40.50.2000">
    <property type="entry name" value="Glycogen Phosphorylase B"/>
    <property type="match status" value="1"/>
</dbReference>
<accession>A0ABQ0JBK1</accession>
<evidence type="ECO:0000313" key="1">
    <source>
        <dbReference type="EMBL" id="GAL25610.1"/>
    </source>
</evidence>
<name>A0ABQ0JBK1_9VIBR</name>
<organism evidence="1 2">
    <name type="scientific">Vibrio variabilis</name>
    <dbReference type="NCBI Taxonomy" id="990271"/>
    <lineage>
        <taxon>Bacteria</taxon>
        <taxon>Pseudomonadati</taxon>
        <taxon>Pseudomonadota</taxon>
        <taxon>Gammaproteobacteria</taxon>
        <taxon>Vibrionales</taxon>
        <taxon>Vibrionaceae</taxon>
        <taxon>Vibrio</taxon>
    </lineage>
</organism>
<reference evidence="2" key="2">
    <citation type="submission" date="2014-09" db="EMBL/GenBank/DDBJ databases">
        <authorList>
            <consortium name="NBRP consortium"/>
            <person name="Sawabe T."/>
            <person name="Meirelles P."/>
            <person name="Nakanishi M."/>
            <person name="Sayaka M."/>
            <person name="Hattori M."/>
            <person name="Ohkuma M."/>
        </authorList>
    </citation>
    <scope>NUCLEOTIDE SEQUENCE [LARGE SCALE GENOMIC DNA]</scope>
    <source>
        <strain evidence="2">JCM 19239</strain>
    </source>
</reference>
<sequence length="81" mass="9338">MPFVLNQQIKACNPLKLKEYLAARRPIVTTDFPALDGYRQHVNVISDVPSMVTTLKRLLQQIQSYQKAWWITRVGTTAPMH</sequence>
<proteinExistence type="predicted"/>
<reference evidence="2" key="1">
    <citation type="submission" date="2014-09" db="EMBL/GenBank/DDBJ databases">
        <title>Vibrio variabilis JCM 19239. (C206) whole genome shotgun sequence.</title>
        <authorList>
            <person name="Sawabe T."/>
            <person name="Meirelles P."/>
            <person name="Nakanishi M."/>
            <person name="Sayaka M."/>
            <person name="Hattori M."/>
            <person name="Ohkuma M."/>
        </authorList>
    </citation>
    <scope>NUCLEOTIDE SEQUENCE [LARGE SCALE GENOMIC DNA]</scope>
    <source>
        <strain evidence="2">JCM 19239</strain>
    </source>
</reference>
<protein>
    <submittedName>
        <fullName evidence="1">Glycosyltransferase SypN</fullName>
    </submittedName>
</protein>
<comment type="caution">
    <text evidence="1">The sequence shown here is derived from an EMBL/GenBank/DDBJ whole genome shotgun (WGS) entry which is preliminary data.</text>
</comment>
<evidence type="ECO:0000313" key="2">
    <source>
        <dbReference type="Proteomes" id="UP000029223"/>
    </source>
</evidence>
<keyword evidence="2" id="KW-1185">Reference proteome</keyword>